<proteinExistence type="predicted"/>
<keyword evidence="1" id="KW-1133">Transmembrane helix</keyword>
<organism evidence="2">
    <name type="scientific">Lucernaria janetae</name>
    <name type="common">Jellyfish</name>
    <dbReference type="NCBI Taxonomy" id="313506"/>
    <lineage>
        <taxon>Eukaryota</taxon>
        <taxon>Metazoa</taxon>
        <taxon>Cnidaria</taxon>
        <taxon>Staurozoa</taxon>
        <taxon>Stauromedusae</taxon>
        <taxon>Myostaurida</taxon>
        <taxon>Lucernariidae</taxon>
        <taxon>Lucernaria</taxon>
    </lineage>
</organism>
<keyword evidence="2" id="KW-0378">Hydrolase</keyword>
<dbReference type="EMBL" id="JN700946">
    <property type="protein sequence ID" value="AER54585.1"/>
    <property type="molecule type" value="Genomic_DNA"/>
</dbReference>
<feature type="transmembrane region" description="Helical" evidence="1">
    <location>
        <begin position="6"/>
        <end position="32"/>
    </location>
</feature>
<keyword evidence="2" id="KW-0496">Mitochondrion</keyword>
<dbReference type="GO" id="GO:0016787">
    <property type="term" value="F:hydrolase activity"/>
    <property type="evidence" value="ECO:0007669"/>
    <property type="project" value="UniProtKB-KW"/>
</dbReference>
<reference evidence="2" key="1">
    <citation type="journal article" date="2012" name="Genome Biol. Evol.">
        <title>Evolution of linear mitochondrial genomes in medusozoan cnidarians.</title>
        <authorList>
            <person name="Kayal E."/>
            <person name="Bentlage B."/>
            <person name="Collins A.G."/>
            <person name="Kayal M."/>
            <person name="Pirro S."/>
            <person name="Lavrov D.V."/>
        </authorList>
    </citation>
    <scope>NUCLEOTIDE SEQUENCE</scope>
</reference>
<accession>G9IST6</accession>
<dbReference type="EC" id="3.6.3.14" evidence="2"/>
<keyword evidence="1" id="KW-0472">Membrane</keyword>
<dbReference type="AlphaFoldDB" id="G9IST6"/>
<protein>
    <submittedName>
        <fullName evidence="2">ATP synthase F0 subunit 8</fullName>
        <ecNumber evidence="2">3.6.3.14</ecNumber>
    </submittedName>
</protein>
<evidence type="ECO:0000256" key="1">
    <source>
        <dbReference type="SAM" id="Phobius"/>
    </source>
</evidence>
<gene>
    <name evidence="2" type="primary">atp8</name>
</gene>
<sequence>MPQLDFVTFLFQFSGALLGLSFMVAVLIRTVLPGLKVSLRLRQQTTTTEPLKISTRTDFFRQILQSC</sequence>
<evidence type="ECO:0000313" key="2">
    <source>
        <dbReference type="EMBL" id="AER54585.1"/>
    </source>
</evidence>
<keyword evidence="1" id="KW-0812">Transmembrane</keyword>
<name>G9IST6_LUCJA</name>
<geneLocation type="mitochondrion" evidence="2"/>